<sequence length="153" mass="18190">MNNSFFLQELEVDLKATKKNVEKILEKYRMYLGTIPNDIQPKMTPSYSILPPVKTNEFYSSTESIAIERIEYEQERDTFMQVIYEAVNNLKQDERFIIIKRYMEADMGYDPDIYAELGVGKTKYYAMKRQAMSRLAFMLKIEMYKKENSKRAI</sequence>
<dbReference type="EMBL" id="BMFK01000001">
    <property type="protein sequence ID" value="GGE64446.1"/>
    <property type="molecule type" value="Genomic_DNA"/>
</dbReference>
<reference evidence="1" key="1">
    <citation type="journal article" date="2014" name="Int. J. Syst. Evol. Microbiol.">
        <title>Complete genome sequence of Corynebacterium casei LMG S-19264T (=DSM 44701T), isolated from a smear-ripened cheese.</title>
        <authorList>
            <consortium name="US DOE Joint Genome Institute (JGI-PGF)"/>
            <person name="Walter F."/>
            <person name="Albersmeier A."/>
            <person name="Kalinowski J."/>
            <person name="Ruckert C."/>
        </authorList>
    </citation>
    <scope>NUCLEOTIDE SEQUENCE</scope>
    <source>
        <strain evidence="1">CGMCC 1.12698</strain>
    </source>
</reference>
<protein>
    <submittedName>
        <fullName evidence="1">ArpU family transcriptional regulator</fullName>
    </submittedName>
</protein>
<name>A0A917EMW6_9BACI</name>
<dbReference type="RefSeq" id="WP_188387602.1">
    <property type="nucleotide sequence ID" value="NZ_BMFK01000001.1"/>
</dbReference>
<reference evidence="1" key="2">
    <citation type="submission" date="2020-09" db="EMBL/GenBank/DDBJ databases">
        <authorList>
            <person name="Sun Q."/>
            <person name="Zhou Y."/>
        </authorList>
    </citation>
    <scope>NUCLEOTIDE SEQUENCE</scope>
    <source>
        <strain evidence="1">CGMCC 1.12698</strain>
    </source>
</reference>
<dbReference type="Proteomes" id="UP000605259">
    <property type="component" value="Unassembled WGS sequence"/>
</dbReference>
<organism evidence="1 2">
    <name type="scientific">Priestia taiwanensis</name>
    <dbReference type="NCBI Taxonomy" id="1347902"/>
    <lineage>
        <taxon>Bacteria</taxon>
        <taxon>Bacillati</taxon>
        <taxon>Bacillota</taxon>
        <taxon>Bacilli</taxon>
        <taxon>Bacillales</taxon>
        <taxon>Bacillaceae</taxon>
        <taxon>Priestia</taxon>
    </lineage>
</organism>
<gene>
    <name evidence="1" type="ORF">GCM10007140_13320</name>
</gene>
<dbReference type="AlphaFoldDB" id="A0A917EMW6"/>
<dbReference type="InterPro" id="IPR006524">
    <property type="entry name" value="ArpU-like"/>
</dbReference>
<evidence type="ECO:0000313" key="1">
    <source>
        <dbReference type="EMBL" id="GGE64446.1"/>
    </source>
</evidence>
<proteinExistence type="predicted"/>
<keyword evidence="2" id="KW-1185">Reference proteome</keyword>
<comment type="caution">
    <text evidence="1">The sequence shown here is derived from an EMBL/GenBank/DDBJ whole genome shotgun (WGS) entry which is preliminary data.</text>
</comment>
<evidence type="ECO:0000313" key="2">
    <source>
        <dbReference type="Proteomes" id="UP000605259"/>
    </source>
</evidence>
<accession>A0A917EMW6</accession>
<dbReference type="NCBIfam" id="TIGR01637">
    <property type="entry name" value="phage_arpU"/>
    <property type="match status" value="1"/>
</dbReference>